<evidence type="ECO:0000313" key="3">
    <source>
        <dbReference type="Proteomes" id="UP000315295"/>
    </source>
</evidence>
<keyword evidence="1" id="KW-0812">Transmembrane</keyword>
<organism evidence="2 3">
    <name type="scientific">Malus baccata</name>
    <name type="common">Siberian crab apple</name>
    <name type="synonym">Pyrus baccata</name>
    <dbReference type="NCBI Taxonomy" id="106549"/>
    <lineage>
        <taxon>Eukaryota</taxon>
        <taxon>Viridiplantae</taxon>
        <taxon>Streptophyta</taxon>
        <taxon>Embryophyta</taxon>
        <taxon>Tracheophyta</taxon>
        <taxon>Spermatophyta</taxon>
        <taxon>Magnoliopsida</taxon>
        <taxon>eudicotyledons</taxon>
        <taxon>Gunneridae</taxon>
        <taxon>Pentapetalae</taxon>
        <taxon>rosids</taxon>
        <taxon>fabids</taxon>
        <taxon>Rosales</taxon>
        <taxon>Rosaceae</taxon>
        <taxon>Amygdaloideae</taxon>
        <taxon>Maleae</taxon>
        <taxon>Malus</taxon>
    </lineage>
</organism>
<reference evidence="2 3" key="1">
    <citation type="journal article" date="2019" name="G3 (Bethesda)">
        <title>Sequencing of a Wild Apple (Malus baccata) Genome Unravels the Differences Between Cultivated and Wild Apple Species Regarding Disease Resistance and Cold Tolerance.</title>
        <authorList>
            <person name="Chen X."/>
        </authorList>
    </citation>
    <scope>NUCLEOTIDE SEQUENCE [LARGE SCALE GENOMIC DNA]</scope>
    <source>
        <strain evidence="3">cv. Shandingzi</strain>
        <tissue evidence="2">Leaves</tissue>
    </source>
</reference>
<gene>
    <name evidence="2" type="ORF">C1H46_022254</name>
</gene>
<feature type="transmembrane region" description="Helical" evidence="1">
    <location>
        <begin position="15"/>
        <end position="37"/>
    </location>
</feature>
<sequence length="93" mass="10598">MKLRYTPLVQGFGEALEVLLGALVVSCPSMLIFVELINSFNFERDQFQAIAPPSYFGTLEKQFSDCLKLGVLAISFVQICWLLVLYRYNAIVW</sequence>
<dbReference type="Proteomes" id="UP000315295">
    <property type="component" value="Unassembled WGS sequence"/>
</dbReference>
<evidence type="ECO:0000256" key="1">
    <source>
        <dbReference type="SAM" id="Phobius"/>
    </source>
</evidence>
<keyword evidence="3" id="KW-1185">Reference proteome</keyword>
<keyword evidence="1" id="KW-0472">Membrane</keyword>
<dbReference type="AlphaFoldDB" id="A0A540M0E1"/>
<keyword evidence="1" id="KW-1133">Transmembrane helix</keyword>
<accession>A0A540M0E1</accession>
<protein>
    <submittedName>
        <fullName evidence="2">Uncharacterized protein</fullName>
    </submittedName>
</protein>
<evidence type="ECO:0000313" key="2">
    <source>
        <dbReference type="EMBL" id="TQD92168.1"/>
    </source>
</evidence>
<feature type="transmembrane region" description="Helical" evidence="1">
    <location>
        <begin position="69"/>
        <end position="88"/>
    </location>
</feature>
<dbReference type="EMBL" id="VIEB01000399">
    <property type="protein sequence ID" value="TQD92168.1"/>
    <property type="molecule type" value="Genomic_DNA"/>
</dbReference>
<comment type="caution">
    <text evidence="2">The sequence shown here is derived from an EMBL/GenBank/DDBJ whole genome shotgun (WGS) entry which is preliminary data.</text>
</comment>
<proteinExistence type="predicted"/>
<name>A0A540M0E1_MALBA</name>